<dbReference type="Proteomes" id="UP001430306">
    <property type="component" value="Unassembled WGS sequence"/>
</dbReference>
<evidence type="ECO:0000313" key="3">
    <source>
        <dbReference type="EMBL" id="MCC9644967.1"/>
    </source>
</evidence>
<proteinExistence type="inferred from homology"/>
<accession>A0ABS8NN06</accession>
<evidence type="ECO:0000313" key="4">
    <source>
        <dbReference type="Proteomes" id="UP001430306"/>
    </source>
</evidence>
<name>A0ABS8NN06_9BACT</name>
<comment type="caution">
    <text evidence="3">The sequence shown here is derived from an EMBL/GenBank/DDBJ whole genome shotgun (WGS) entry which is preliminary data.</text>
</comment>
<dbReference type="Pfam" id="PF05016">
    <property type="entry name" value="ParE_toxin"/>
    <property type="match status" value="1"/>
</dbReference>
<keyword evidence="2" id="KW-1277">Toxin-antitoxin system</keyword>
<dbReference type="Gene3D" id="3.30.2310.20">
    <property type="entry name" value="RelE-like"/>
    <property type="match status" value="1"/>
</dbReference>
<sequence>MLMQVSWTECAAEDLIAIREYIGRDSMQFADLIFDRIIEQTELLLQYPDAGSIVSEFGREDVSEIQVYSYRIVHQILPHEVRVLTVAHSAAPSGPSIAEGETVEAFRNGVAV</sequence>
<organism evidence="3 4">
    <name type="scientific">Rhodopirellula halodulae</name>
    <dbReference type="NCBI Taxonomy" id="2894198"/>
    <lineage>
        <taxon>Bacteria</taxon>
        <taxon>Pseudomonadati</taxon>
        <taxon>Planctomycetota</taxon>
        <taxon>Planctomycetia</taxon>
        <taxon>Pirellulales</taxon>
        <taxon>Pirellulaceae</taxon>
        <taxon>Rhodopirellula</taxon>
    </lineage>
</organism>
<dbReference type="InterPro" id="IPR035093">
    <property type="entry name" value="RelE/ParE_toxin_dom_sf"/>
</dbReference>
<dbReference type="PANTHER" id="PTHR33755:SF5">
    <property type="entry name" value="TYPE II TOXIN-ANTITOXIN SYSTEM RELE_PARE FAMILY TOXIN"/>
    <property type="match status" value="1"/>
</dbReference>
<evidence type="ECO:0000256" key="1">
    <source>
        <dbReference type="ARBA" id="ARBA00006226"/>
    </source>
</evidence>
<dbReference type="InterPro" id="IPR007712">
    <property type="entry name" value="RelE/ParE_toxin"/>
</dbReference>
<evidence type="ECO:0000256" key="2">
    <source>
        <dbReference type="ARBA" id="ARBA00022649"/>
    </source>
</evidence>
<dbReference type="InterPro" id="IPR051803">
    <property type="entry name" value="TA_system_RelE-like_toxin"/>
</dbReference>
<gene>
    <name evidence="3" type="ORF">LOC71_22040</name>
</gene>
<keyword evidence="4" id="KW-1185">Reference proteome</keyword>
<dbReference type="EMBL" id="JAJKFW010000062">
    <property type="protein sequence ID" value="MCC9644967.1"/>
    <property type="molecule type" value="Genomic_DNA"/>
</dbReference>
<dbReference type="PANTHER" id="PTHR33755">
    <property type="entry name" value="TOXIN PARE1-RELATED"/>
    <property type="match status" value="1"/>
</dbReference>
<comment type="similarity">
    <text evidence="1">Belongs to the RelE toxin family.</text>
</comment>
<protein>
    <submittedName>
        <fullName evidence="3">Type II toxin-antitoxin system RelE/ParE family toxin</fullName>
    </submittedName>
</protein>
<reference evidence="3" key="1">
    <citation type="submission" date="2021-11" db="EMBL/GenBank/DDBJ databases">
        <title>Genome sequence.</title>
        <authorList>
            <person name="Sun Q."/>
        </authorList>
    </citation>
    <scope>NUCLEOTIDE SEQUENCE</scope>
    <source>
        <strain evidence="3">JC740</strain>
    </source>
</reference>